<sequence length="233" mass="25020">MGAAGVRGSSRLSRYRRRRPLPALALFVILGMVAVFVWVEVLSDANDVNAATRCNAPTNPSLGPSGEPAAPVGQVLGHDALDRTDPIPVNEVQVRVFNGSTRRNQAKYAATALTELGFQQAAEPDNDPVYPASDLNCRGQIRFGANGAQAARTLSIVEPCLELVRDDRQDATVDFAVGEKFDETKPNGDARKVLDQLKAWAEQHPEQPGGQVAEASQPTLDPALLQAARNVRC</sequence>
<name>A0AAE3GJ63_9PSEU</name>
<dbReference type="Pfam" id="PF13399">
    <property type="entry name" value="LytR_C"/>
    <property type="match status" value="1"/>
</dbReference>
<organism evidence="3 4">
    <name type="scientific">Goodfellowiella coeruleoviolacea</name>
    <dbReference type="NCBI Taxonomy" id="334858"/>
    <lineage>
        <taxon>Bacteria</taxon>
        <taxon>Bacillati</taxon>
        <taxon>Actinomycetota</taxon>
        <taxon>Actinomycetes</taxon>
        <taxon>Pseudonocardiales</taxon>
        <taxon>Pseudonocardiaceae</taxon>
        <taxon>Goodfellowiella</taxon>
    </lineage>
</organism>
<keyword evidence="1" id="KW-0812">Transmembrane</keyword>
<keyword evidence="1" id="KW-0472">Membrane</keyword>
<evidence type="ECO:0000256" key="1">
    <source>
        <dbReference type="SAM" id="Phobius"/>
    </source>
</evidence>
<comment type="caution">
    <text evidence="3">The sequence shown here is derived from an EMBL/GenBank/DDBJ whole genome shotgun (WGS) entry which is preliminary data.</text>
</comment>
<dbReference type="NCBIfam" id="NF035953">
    <property type="entry name" value="integrity_Cei"/>
    <property type="match status" value="1"/>
</dbReference>
<keyword evidence="4" id="KW-1185">Reference proteome</keyword>
<dbReference type="RefSeq" id="WP_308204054.1">
    <property type="nucleotide sequence ID" value="NZ_JAMTCK010000013.1"/>
</dbReference>
<evidence type="ECO:0000313" key="4">
    <source>
        <dbReference type="Proteomes" id="UP001206128"/>
    </source>
</evidence>
<accession>A0AAE3GJ63</accession>
<protein>
    <submittedName>
        <fullName evidence="3">LytR cell envelope-related transcriptional attenuator</fullName>
    </submittedName>
</protein>
<dbReference type="Proteomes" id="UP001206128">
    <property type="component" value="Unassembled WGS sequence"/>
</dbReference>
<reference evidence="3" key="1">
    <citation type="submission" date="2022-06" db="EMBL/GenBank/DDBJ databases">
        <title>Genomic Encyclopedia of Archaeal and Bacterial Type Strains, Phase II (KMG-II): from individual species to whole genera.</title>
        <authorList>
            <person name="Goeker M."/>
        </authorList>
    </citation>
    <scope>NUCLEOTIDE SEQUENCE</scope>
    <source>
        <strain evidence="3">DSM 43935</strain>
    </source>
</reference>
<dbReference type="EMBL" id="JAMTCK010000013">
    <property type="protein sequence ID" value="MCP2168329.1"/>
    <property type="molecule type" value="Genomic_DNA"/>
</dbReference>
<gene>
    <name evidence="3" type="ORF">LX83_005207</name>
</gene>
<feature type="domain" description="LytR/CpsA/Psr regulator C-terminal" evidence="2">
    <location>
        <begin position="91"/>
        <end position="181"/>
    </location>
</feature>
<dbReference type="InterPro" id="IPR027381">
    <property type="entry name" value="LytR/CpsA/Psr_C"/>
</dbReference>
<keyword evidence="1" id="KW-1133">Transmembrane helix</keyword>
<evidence type="ECO:0000313" key="3">
    <source>
        <dbReference type="EMBL" id="MCP2168329.1"/>
    </source>
</evidence>
<feature type="transmembrane region" description="Helical" evidence="1">
    <location>
        <begin position="21"/>
        <end position="39"/>
    </location>
</feature>
<evidence type="ECO:0000259" key="2">
    <source>
        <dbReference type="Pfam" id="PF13399"/>
    </source>
</evidence>
<dbReference type="AlphaFoldDB" id="A0AAE3GJ63"/>
<proteinExistence type="predicted"/>